<dbReference type="EMBL" id="LO017727">
    <property type="protein sequence ID" value="CRH06211.1"/>
    <property type="molecule type" value="Genomic_DNA"/>
</dbReference>
<dbReference type="InterPro" id="IPR029016">
    <property type="entry name" value="GAF-like_dom_sf"/>
</dbReference>
<dbReference type="SUPFAM" id="SSF55781">
    <property type="entry name" value="GAF domain-like"/>
    <property type="match status" value="1"/>
</dbReference>
<accession>A0A1S7LK34</accession>
<dbReference type="Gene3D" id="3.30.450.40">
    <property type="match status" value="1"/>
</dbReference>
<sequence>MLFNVMSVRIFVRDLRHDRIELVAGTQLSNVELDLPMRDCLVGEACNTLQTLTCDQANAQPGYHHDVDQMTGLITHNMLCTPIMQVGREEAAGTLQLINKQDQQFFDELDELCAEELATQLAAPLSHLFRNNNPRIPTSANTLSPLQKIRNLFTF</sequence>
<proteinExistence type="predicted"/>
<organism evidence="1">
    <name type="scientific">Magnetococcus massalia (strain MO-1)</name>
    <dbReference type="NCBI Taxonomy" id="451514"/>
    <lineage>
        <taxon>Bacteria</taxon>
        <taxon>Pseudomonadati</taxon>
        <taxon>Pseudomonadota</taxon>
        <taxon>Magnetococcia</taxon>
        <taxon>Magnetococcales</taxon>
        <taxon>Magnetococcaceae</taxon>
        <taxon>Magnetococcus</taxon>
    </lineage>
</organism>
<reference evidence="1" key="1">
    <citation type="submission" date="2015-04" db="EMBL/GenBank/DDBJ databases">
        <authorList>
            <person name="Syromyatnikov M.Y."/>
            <person name="Popov V.N."/>
        </authorList>
    </citation>
    <scope>NUCLEOTIDE SEQUENCE</scope>
    <source>
        <strain evidence="1">MO-1</strain>
    </source>
</reference>
<evidence type="ECO:0008006" key="2">
    <source>
        <dbReference type="Google" id="ProtNLM"/>
    </source>
</evidence>
<protein>
    <recommendedName>
        <fullName evidence="2">GAF domain-containing protein</fullName>
    </recommendedName>
</protein>
<evidence type="ECO:0000313" key="1">
    <source>
        <dbReference type="EMBL" id="CRH06211.1"/>
    </source>
</evidence>
<gene>
    <name evidence="1" type="ORF">MAGMO_2038</name>
</gene>
<name>A0A1S7LK34_MAGMO</name>
<dbReference type="AlphaFoldDB" id="A0A1S7LK34"/>